<keyword evidence="4" id="KW-1185">Reference proteome</keyword>
<dbReference type="RefSeq" id="WP_344928517.1">
    <property type="nucleotide sequence ID" value="NZ_BAAAYK010000038.1"/>
</dbReference>
<sequence>MDQRRTSQPGRGPRPSSLESPDPGATGLDRRRFLGLLLAAPTVAAAAQLGQFADPATAHAALPEPSDILDLNDLLTESALPTSNLISVQVHEDGTASFEMPRTESGQGITTMVAMIIAEELDLPVEKVRVSLADARPELMFNQFTAGSNTAISIYTPVRVAAAIARGRLLQAAANELGEPVGLLTSKLGVISSVAGTQLPYGDLAQKAASDVTEQVEAVLKPESEFRVLGKPHNRVDALDAVTGRKKFSMDLDIPDALPTMVCRPPTIKGGPESVVNLDEVRGMPGVTDVVPISTGVAVRARTFGQCIDAVRALEVNWEPGTVDGESDDTILEKIKASEIPLVVPDTGSTVEGEFTFHFRNNAALEPNTAVADVRPGSAEIWSCLQSPILCKQEVAAKLGLPQEAVSVHVQQGGGAFGRRMFNDVVLEAVEISKEIGKPVKLMWHRTDECRQGRTHPMCTSRIRASYVDDKVLTFEQRHTSIATDYTMGFAEAITSVAARLPPLGLGNFAAFSVPVFELTVGVPYKFGVTTQLLNEIMQYDTFPTGSNRNLFNPDVRTAQELIVDQLAAKMGKDRYEFRRSFLDDERLIAVLDEVAEEGEWGRSMPDGCAQGIAVHKEYKGAVAVLVEIDCRPETVNRQIRNAVTGPRVTKVVLAVDTGLALNPRGLEAQMQGGISDGIAQALTSSLHLKDGTFLEGSWDDYFYTRQWNAPPDVRVIIMPPTTGKPGGAGEFGVPASMAATACAYGAATGTMPTSFPINHGTLSFDPKPVVPPVPQSPTNGLDFAY</sequence>
<gene>
    <name evidence="3" type="ORF">GCM10020366_39150</name>
</gene>
<dbReference type="PANTHER" id="PTHR47495">
    <property type="entry name" value="ALDEHYDE DEHYDROGENASE"/>
    <property type="match status" value="1"/>
</dbReference>
<dbReference type="Pfam" id="PF20256">
    <property type="entry name" value="MoCoBD_2"/>
    <property type="match status" value="2"/>
</dbReference>
<dbReference type="InterPro" id="IPR006311">
    <property type="entry name" value="TAT_signal"/>
</dbReference>
<dbReference type="Gene3D" id="3.30.365.10">
    <property type="entry name" value="Aldehyde oxidase/xanthine dehydrogenase, molybdopterin binding domain"/>
    <property type="match status" value="4"/>
</dbReference>
<dbReference type="InterPro" id="IPR000674">
    <property type="entry name" value="Ald_Oxase/Xan_DH_a/b"/>
</dbReference>
<proteinExistence type="predicted"/>
<protein>
    <submittedName>
        <fullName evidence="3">Molybdopterin-dependent oxidoreductase</fullName>
    </submittedName>
</protein>
<dbReference type="InterPro" id="IPR037165">
    <property type="entry name" value="AldOxase/xan_DH_Mopterin-bd_sf"/>
</dbReference>
<dbReference type="PANTHER" id="PTHR47495:SF1">
    <property type="entry name" value="BLL3820 PROTEIN"/>
    <property type="match status" value="1"/>
</dbReference>
<dbReference type="PIRSF" id="PIRSF036389">
    <property type="entry name" value="IOR_B"/>
    <property type="match status" value="1"/>
</dbReference>
<dbReference type="SUPFAM" id="SSF56003">
    <property type="entry name" value="Molybdenum cofactor-binding domain"/>
    <property type="match status" value="2"/>
</dbReference>
<feature type="domain" description="Aldehyde oxidase/xanthine dehydrogenase a/b hammerhead" evidence="2">
    <location>
        <begin position="243"/>
        <end position="322"/>
    </location>
</feature>
<dbReference type="Gene3D" id="3.90.1170.50">
    <property type="entry name" value="Aldehyde oxidase/xanthine dehydrogenase, a/b hammerhead"/>
    <property type="match status" value="1"/>
</dbReference>
<dbReference type="InterPro" id="IPR012368">
    <property type="entry name" value="OxRdtase_Mopterin-bd_su_IorB"/>
</dbReference>
<organism evidence="3 4">
    <name type="scientific">Saccharopolyspora gregorii</name>
    <dbReference type="NCBI Taxonomy" id="33914"/>
    <lineage>
        <taxon>Bacteria</taxon>
        <taxon>Bacillati</taxon>
        <taxon>Actinomycetota</taxon>
        <taxon>Actinomycetes</taxon>
        <taxon>Pseudonocardiales</taxon>
        <taxon>Pseudonocardiaceae</taxon>
        <taxon>Saccharopolyspora</taxon>
    </lineage>
</organism>
<name>A0ABP6RU70_9PSEU</name>
<evidence type="ECO:0000313" key="3">
    <source>
        <dbReference type="EMBL" id="GAA3360182.1"/>
    </source>
</evidence>
<evidence type="ECO:0000313" key="4">
    <source>
        <dbReference type="Proteomes" id="UP001500483"/>
    </source>
</evidence>
<dbReference type="Proteomes" id="UP001500483">
    <property type="component" value="Unassembled WGS sequence"/>
</dbReference>
<comment type="caution">
    <text evidence="3">The sequence shown here is derived from an EMBL/GenBank/DDBJ whole genome shotgun (WGS) entry which is preliminary data.</text>
</comment>
<dbReference type="PROSITE" id="PS51318">
    <property type="entry name" value="TAT"/>
    <property type="match status" value="1"/>
</dbReference>
<dbReference type="EMBL" id="BAAAYK010000038">
    <property type="protein sequence ID" value="GAA3360182.1"/>
    <property type="molecule type" value="Genomic_DNA"/>
</dbReference>
<dbReference type="InterPro" id="IPR046867">
    <property type="entry name" value="AldOxase/xan_DH_MoCoBD2"/>
</dbReference>
<accession>A0ABP6RU70</accession>
<dbReference type="SMART" id="SM01008">
    <property type="entry name" value="Ald_Xan_dh_C"/>
    <property type="match status" value="1"/>
</dbReference>
<evidence type="ECO:0000256" key="1">
    <source>
        <dbReference type="SAM" id="MobiDB-lite"/>
    </source>
</evidence>
<evidence type="ECO:0000259" key="2">
    <source>
        <dbReference type="SMART" id="SM01008"/>
    </source>
</evidence>
<reference evidence="4" key="1">
    <citation type="journal article" date="2019" name="Int. J. Syst. Evol. Microbiol.">
        <title>The Global Catalogue of Microorganisms (GCM) 10K type strain sequencing project: providing services to taxonomists for standard genome sequencing and annotation.</title>
        <authorList>
            <consortium name="The Broad Institute Genomics Platform"/>
            <consortium name="The Broad Institute Genome Sequencing Center for Infectious Disease"/>
            <person name="Wu L."/>
            <person name="Ma J."/>
        </authorList>
    </citation>
    <scope>NUCLEOTIDE SEQUENCE [LARGE SCALE GENOMIC DNA]</scope>
    <source>
        <strain evidence="4">JCM 9687</strain>
    </source>
</reference>
<dbReference type="InterPro" id="IPR008274">
    <property type="entry name" value="AldOxase/xan_DH_MoCoBD1"/>
</dbReference>
<dbReference type="InterPro" id="IPR052516">
    <property type="entry name" value="N-heterocyclic_Hydroxylase"/>
</dbReference>
<feature type="region of interest" description="Disordered" evidence="1">
    <location>
        <begin position="1"/>
        <end position="26"/>
    </location>
</feature>
<dbReference type="Pfam" id="PF02738">
    <property type="entry name" value="MoCoBD_1"/>
    <property type="match status" value="1"/>
</dbReference>